<sequence>MCPGSAPDSARATFQACPREPQRSALASPRQLSVRRQLRALRLLVALSAVGEGVGVAQLFRFRELGVGREKWSSRGIRGREFAFLPCLRPRSDCFSNPPKPPTPDSRKWEFGDLSKEPEEKLKYWRSAVPHLPERPGRSEWTWVGRPLGQVRFPERKRIHEPTRVRSDPRPTSSPPAGNWVGSGGANPLGRHSIYGPARVTWERANPLLLWSMPGTRAGAQAANRPREGALVPNTQIWLEKGSDIPAGWRGGRARGLYKT</sequence>
<reference evidence="2 3" key="1">
    <citation type="submission" date="2023-05" db="EMBL/GenBank/DDBJ databases">
        <title>B98-5 Cell Line De Novo Hybrid Assembly: An Optical Mapping Approach.</title>
        <authorList>
            <person name="Kananen K."/>
            <person name="Auerbach J.A."/>
            <person name="Kautto E."/>
            <person name="Blachly J.S."/>
        </authorList>
    </citation>
    <scope>NUCLEOTIDE SEQUENCE [LARGE SCALE GENOMIC DNA]</scope>
    <source>
        <strain evidence="2">B95-8</strain>
        <tissue evidence="2">Cell line</tissue>
    </source>
</reference>
<organism evidence="2 3">
    <name type="scientific">Saguinus oedipus</name>
    <name type="common">Cotton-top tamarin</name>
    <name type="synonym">Oedipomidas oedipus</name>
    <dbReference type="NCBI Taxonomy" id="9490"/>
    <lineage>
        <taxon>Eukaryota</taxon>
        <taxon>Metazoa</taxon>
        <taxon>Chordata</taxon>
        <taxon>Craniata</taxon>
        <taxon>Vertebrata</taxon>
        <taxon>Euteleostomi</taxon>
        <taxon>Mammalia</taxon>
        <taxon>Eutheria</taxon>
        <taxon>Euarchontoglires</taxon>
        <taxon>Primates</taxon>
        <taxon>Haplorrhini</taxon>
        <taxon>Platyrrhini</taxon>
        <taxon>Cebidae</taxon>
        <taxon>Callitrichinae</taxon>
        <taxon>Saguinus</taxon>
    </lineage>
</organism>
<keyword evidence="3" id="KW-1185">Reference proteome</keyword>
<feature type="compositionally biased region" description="Basic and acidic residues" evidence="1">
    <location>
        <begin position="156"/>
        <end position="169"/>
    </location>
</feature>
<evidence type="ECO:0000313" key="3">
    <source>
        <dbReference type="Proteomes" id="UP001266305"/>
    </source>
</evidence>
<dbReference type="Proteomes" id="UP001266305">
    <property type="component" value="Unassembled WGS sequence"/>
</dbReference>
<accession>A0ABQ9TNT2</accession>
<name>A0ABQ9TNT2_SAGOE</name>
<feature type="region of interest" description="Disordered" evidence="1">
    <location>
        <begin position="156"/>
        <end position="180"/>
    </location>
</feature>
<comment type="caution">
    <text evidence="2">The sequence shown here is derived from an EMBL/GenBank/DDBJ whole genome shotgun (WGS) entry which is preliminary data.</text>
</comment>
<evidence type="ECO:0000256" key="1">
    <source>
        <dbReference type="SAM" id="MobiDB-lite"/>
    </source>
</evidence>
<proteinExistence type="predicted"/>
<gene>
    <name evidence="2" type="ORF">P7K49_035518</name>
</gene>
<dbReference type="EMBL" id="JASSZA010000020">
    <property type="protein sequence ID" value="KAK2086093.1"/>
    <property type="molecule type" value="Genomic_DNA"/>
</dbReference>
<evidence type="ECO:0000313" key="2">
    <source>
        <dbReference type="EMBL" id="KAK2086093.1"/>
    </source>
</evidence>
<protein>
    <submittedName>
        <fullName evidence="2">Uncharacterized protein</fullName>
    </submittedName>
</protein>